<dbReference type="PANTHER" id="PTHR16255:SF15">
    <property type="entry name" value="SPORULATION PROTEIN RMD1"/>
    <property type="match status" value="1"/>
</dbReference>
<evidence type="ECO:0000313" key="6">
    <source>
        <dbReference type="Proteomes" id="UP000076798"/>
    </source>
</evidence>
<comment type="similarity">
    <text evidence="1">Belongs to the RMD1/sif2 family.</text>
</comment>
<organism evidence="5 6">
    <name type="scientific">Sistotremastrum suecicum HHB10207 ss-3</name>
    <dbReference type="NCBI Taxonomy" id="1314776"/>
    <lineage>
        <taxon>Eukaryota</taxon>
        <taxon>Fungi</taxon>
        <taxon>Dikarya</taxon>
        <taxon>Basidiomycota</taxon>
        <taxon>Agaricomycotina</taxon>
        <taxon>Agaricomycetes</taxon>
        <taxon>Sistotremastrales</taxon>
        <taxon>Sistotremastraceae</taxon>
        <taxon>Sistotremastrum</taxon>
    </lineage>
</organism>
<evidence type="ECO:0000313" key="5">
    <source>
        <dbReference type="EMBL" id="KZT41605.1"/>
    </source>
</evidence>
<dbReference type="EMBL" id="KV428020">
    <property type="protein sequence ID" value="KZT41605.1"/>
    <property type="molecule type" value="Genomic_DNA"/>
</dbReference>
<dbReference type="Pfam" id="PF02582">
    <property type="entry name" value="DUF155"/>
    <property type="match status" value="1"/>
</dbReference>
<keyword evidence="3" id="KW-0472">Membrane</keyword>
<sequence>MSSQPPPPPSPNSGRPPAAELKAKGANRTTKVAQKLKVLPDQPDPATQSQIKAEPPVEQRESAGSGDADEDQSDDEDGEDRDAEDDVEVYTQIAQIPAGTARRDALRLTKKKAKSLPRVTAYSTASSYELQDLMKFFSARKAAYHTNARLIDDVIYTPYRYDEDALPSKPQNDPPSGPPTGDLLNLEVPATSQRKVSKFSKQVADADIFLFGYGVVVMWGMTEAQEKRFLSSIKRFEVEKLDPDDVEMEDLNFYYANYSRIYNDVITLRRGSSYMTKLSLSHALAQSVKISVFESLIHATIERTKDLPDTISTTGKIRVPHSEIMQQIGELFVLRMDINSVGSVVDSPEVFWSFPDLQPLYEAARSYLEMPQRINLLNSRVEVLQDMLQLLKESVTSRHSEWLEQIVIALLVVEIVLGVVIILIDLFAEAK</sequence>
<proteinExistence type="inferred from homology"/>
<feature type="domain" description="DUF155" evidence="4">
    <location>
        <begin position="208"/>
        <end position="378"/>
    </location>
</feature>
<evidence type="ECO:0000256" key="3">
    <source>
        <dbReference type="SAM" id="Phobius"/>
    </source>
</evidence>
<dbReference type="OrthoDB" id="18302at2759"/>
<feature type="compositionally biased region" description="Pro residues" evidence="2">
    <location>
        <begin position="1"/>
        <end position="11"/>
    </location>
</feature>
<keyword evidence="3" id="KW-0812">Transmembrane</keyword>
<evidence type="ECO:0000256" key="2">
    <source>
        <dbReference type="SAM" id="MobiDB-lite"/>
    </source>
</evidence>
<dbReference type="Proteomes" id="UP000076798">
    <property type="component" value="Unassembled WGS sequence"/>
</dbReference>
<dbReference type="GO" id="GO:0005739">
    <property type="term" value="C:mitochondrion"/>
    <property type="evidence" value="ECO:0007669"/>
    <property type="project" value="UniProtKB-ARBA"/>
</dbReference>
<accession>A0A166GEH7</accession>
<dbReference type="STRING" id="1314776.A0A166GEH7"/>
<feature type="transmembrane region" description="Helical" evidence="3">
    <location>
        <begin position="406"/>
        <end position="428"/>
    </location>
</feature>
<feature type="region of interest" description="Disordered" evidence="2">
    <location>
        <begin position="165"/>
        <end position="185"/>
    </location>
</feature>
<reference evidence="5 6" key="1">
    <citation type="journal article" date="2016" name="Mol. Biol. Evol.">
        <title>Comparative Genomics of Early-Diverging Mushroom-Forming Fungi Provides Insights into the Origins of Lignocellulose Decay Capabilities.</title>
        <authorList>
            <person name="Nagy L.G."/>
            <person name="Riley R."/>
            <person name="Tritt A."/>
            <person name="Adam C."/>
            <person name="Daum C."/>
            <person name="Floudas D."/>
            <person name="Sun H."/>
            <person name="Yadav J.S."/>
            <person name="Pangilinan J."/>
            <person name="Larsson K.H."/>
            <person name="Matsuura K."/>
            <person name="Barry K."/>
            <person name="Labutti K."/>
            <person name="Kuo R."/>
            <person name="Ohm R.A."/>
            <person name="Bhattacharya S.S."/>
            <person name="Shirouzu T."/>
            <person name="Yoshinaga Y."/>
            <person name="Martin F.M."/>
            <person name="Grigoriev I.V."/>
            <person name="Hibbett D.S."/>
        </authorList>
    </citation>
    <scope>NUCLEOTIDE SEQUENCE [LARGE SCALE GENOMIC DNA]</scope>
    <source>
        <strain evidence="5 6">HHB10207 ss-3</strain>
    </source>
</reference>
<name>A0A166GEH7_9AGAM</name>
<feature type="compositionally biased region" description="Acidic residues" evidence="2">
    <location>
        <begin position="67"/>
        <end position="87"/>
    </location>
</feature>
<dbReference type="InterPro" id="IPR051624">
    <property type="entry name" value="RMD1/Sad1-interacting"/>
</dbReference>
<keyword evidence="6" id="KW-1185">Reference proteome</keyword>
<evidence type="ECO:0000259" key="4">
    <source>
        <dbReference type="Pfam" id="PF02582"/>
    </source>
</evidence>
<gene>
    <name evidence="5" type="ORF">SISSUDRAFT_1059335</name>
</gene>
<feature type="region of interest" description="Disordered" evidence="2">
    <location>
        <begin position="1"/>
        <end position="87"/>
    </location>
</feature>
<dbReference type="AlphaFoldDB" id="A0A166GEH7"/>
<keyword evidence="3" id="KW-1133">Transmembrane helix</keyword>
<dbReference type="InterPro" id="IPR003734">
    <property type="entry name" value="DUF155"/>
</dbReference>
<evidence type="ECO:0000256" key="1">
    <source>
        <dbReference type="ARBA" id="ARBA00008306"/>
    </source>
</evidence>
<dbReference type="PANTHER" id="PTHR16255">
    <property type="entry name" value="REQUIRED FOR MEIOTIC NUCLEAR DIVISION PROTEIN 1 HOMOLOG"/>
    <property type="match status" value="1"/>
</dbReference>
<protein>
    <submittedName>
        <fullName evidence="5">DUF155-domain-containing protein</fullName>
    </submittedName>
</protein>